<dbReference type="Pfam" id="PF04098">
    <property type="entry name" value="Rad52_Rad22"/>
    <property type="match status" value="1"/>
</dbReference>
<dbReference type="GO" id="GO:0000724">
    <property type="term" value="P:double-strand break repair via homologous recombination"/>
    <property type="evidence" value="ECO:0007669"/>
    <property type="project" value="TreeGrafter"/>
</dbReference>
<evidence type="ECO:0000256" key="18">
    <source>
        <dbReference type="SAM" id="MobiDB-lite"/>
    </source>
</evidence>
<dbReference type="GO" id="GO:0003723">
    <property type="term" value="F:RNA binding"/>
    <property type="evidence" value="ECO:0007669"/>
    <property type="project" value="UniProtKB-KW"/>
</dbReference>
<evidence type="ECO:0000256" key="16">
    <source>
        <dbReference type="ARBA" id="ARBA00037138"/>
    </source>
</evidence>
<evidence type="ECO:0000256" key="2">
    <source>
        <dbReference type="ARBA" id="ARBA00004496"/>
    </source>
</evidence>
<keyword evidence="13" id="KW-0539">Nucleus</keyword>
<keyword evidence="10" id="KW-0233">DNA recombination</keyword>
<keyword evidence="9" id="KW-0694">RNA-binding</keyword>
<dbReference type="GO" id="GO:0005681">
    <property type="term" value="C:spliceosomal complex"/>
    <property type="evidence" value="ECO:0007669"/>
    <property type="project" value="UniProtKB-KW"/>
</dbReference>
<evidence type="ECO:0000256" key="5">
    <source>
        <dbReference type="ARBA" id="ARBA00022490"/>
    </source>
</evidence>
<dbReference type="PROSITE" id="PS52002">
    <property type="entry name" value="SM"/>
    <property type="match status" value="1"/>
</dbReference>
<dbReference type="GO" id="GO:0003697">
    <property type="term" value="F:single-stranded DNA binding"/>
    <property type="evidence" value="ECO:0007669"/>
    <property type="project" value="UniProtKB-ARBA"/>
</dbReference>
<dbReference type="SUPFAM" id="SSF54768">
    <property type="entry name" value="dsRNA-binding domain-like"/>
    <property type="match status" value="1"/>
</dbReference>
<dbReference type="CDD" id="cd01718">
    <property type="entry name" value="Sm_E"/>
    <property type="match status" value="1"/>
</dbReference>
<evidence type="ECO:0000256" key="6">
    <source>
        <dbReference type="ARBA" id="ARBA00022664"/>
    </source>
</evidence>
<dbReference type="SUPFAM" id="SSF50182">
    <property type="entry name" value="Sm-like ribonucleoproteins"/>
    <property type="match status" value="1"/>
</dbReference>
<feature type="region of interest" description="Disordered" evidence="18">
    <location>
        <begin position="329"/>
        <end position="463"/>
    </location>
</feature>
<dbReference type="Proteomes" id="UP000241107">
    <property type="component" value="Unassembled WGS sequence"/>
</dbReference>
<sequence length="463" mass="51815">MSGVKGKQSMLPPINLIFKYLQQQALVTIWLYEQTQLRIQGKIRGFDEFMNVVVEDAVEISTTDGSKEELGMILLKGDNITTGLLKMVDLVVDLMKSNREILNKRGWKALNLANDIFGFNGWSSELISVSVDFLDVHNNGRVSLGLSVVARITLKDGTFHEDFGYGFIENAKNKAMAFEKCKKEAFTDGLKRCLRCFGNVLGNCLYDKTIIAKMQKVKAPPRELEPSDFHRDPLVLKRETHLQQRRQQNAAQQAPAPQPKNITNGPARIQDHNMLRSVSAPPKPHGKAGPLAIKPSDFKDLDDLFQFSDELGEEELNDRLDDYELQLLKNKEEESKQESDQSMRSDEADDTNGATPSQVFFTSSKKALDVQKSQDPNSIPVYDHKFISSGVRRTIDPSKSVKVRRSDTAPQTPPAGTQSNVPSPQLGYGPGKRPLGMPPGQRQPLKRLHKDSDDAEKENKAVK</sequence>
<dbReference type="GO" id="GO:0005737">
    <property type="term" value="C:cytoplasm"/>
    <property type="evidence" value="ECO:0007669"/>
    <property type="project" value="UniProtKB-SubCell"/>
</dbReference>
<dbReference type="InterPro" id="IPR027078">
    <property type="entry name" value="snRNP-E"/>
</dbReference>
<feature type="compositionally biased region" description="Basic and acidic residues" evidence="18">
    <location>
        <begin position="329"/>
        <end position="346"/>
    </location>
</feature>
<protein>
    <recommendedName>
        <fullName evidence="17">DNA repair and recombination protein RAD52</fullName>
    </recommendedName>
    <alternativeName>
        <fullName evidence="15">Sm protein E</fullName>
    </alternativeName>
</protein>
<gene>
    <name evidence="20" type="ORF">C7M61_003048</name>
</gene>
<dbReference type="InterPro" id="IPR001163">
    <property type="entry name" value="Sm_dom_euk/arc"/>
</dbReference>
<name>A0A2P7YPC7_9ASCO</name>
<keyword evidence="5" id="KW-0963">Cytoplasm</keyword>
<dbReference type="VEuPathDB" id="FungiDB:C7M61_003048"/>
<evidence type="ECO:0000256" key="3">
    <source>
        <dbReference type="ARBA" id="ARBA00006638"/>
    </source>
</evidence>
<dbReference type="InterPro" id="IPR007232">
    <property type="entry name" value="Rad52_Rad59_Rad22"/>
</dbReference>
<dbReference type="AlphaFoldDB" id="A0A2P7YPC7"/>
<dbReference type="FunFam" id="3.30.390.80:FF:000001">
    <property type="entry name" value="DNA repair protein RAD52 homolog"/>
    <property type="match status" value="1"/>
</dbReference>
<evidence type="ECO:0000256" key="7">
    <source>
        <dbReference type="ARBA" id="ARBA00022728"/>
    </source>
</evidence>
<dbReference type="SMART" id="SM00651">
    <property type="entry name" value="Sm"/>
    <property type="match status" value="1"/>
</dbReference>
<keyword evidence="21" id="KW-1185">Reference proteome</keyword>
<dbReference type="InterPro" id="IPR010920">
    <property type="entry name" value="LSM_dom_sf"/>
</dbReference>
<dbReference type="PANTHER" id="PTHR12132:SF1">
    <property type="entry name" value="DNA REPAIR PROTEIN RAD52 HOMOLOG"/>
    <property type="match status" value="1"/>
</dbReference>
<dbReference type="Pfam" id="PF01423">
    <property type="entry name" value="LSM"/>
    <property type="match status" value="1"/>
</dbReference>
<dbReference type="Gene3D" id="3.30.390.80">
    <property type="entry name" value="DNA repair protein Rad52/59/22"/>
    <property type="match status" value="1"/>
</dbReference>
<dbReference type="STRING" id="418784.A0A2P7YPC7"/>
<evidence type="ECO:0000256" key="14">
    <source>
        <dbReference type="ARBA" id="ARBA00023274"/>
    </source>
</evidence>
<feature type="region of interest" description="Disordered" evidence="18">
    <location>
        <begin position="276"/>
        <end position="295"/>
    </location>
</feature>
<evidence type="ECO:0000256" key="11">
    <source>
        <dbReference type="ARBA" id="ARBA00023187"/>
    </source>
</evidence>
<keyword evidence="12" id="KW-0234">DNA repair</keyword>
<comment type="caution">
    <text evidence="20">The sequence shown here is derived from an EMBL/GenBank/DDBJ whole genome shotgun (WGS) entry which is preliminary data.</text>
</comment>
<evidence type="ECO:0000256" key="10">
    <source>
        <dbReference type="ARBA" id="ARBA00023172"/>
    </source>
</evidence>
<evidence type="ECO:0000256" key="1">
    <source>
        <dbReference type="ARBA" id="ARBA00004123"/>
    </source>
</evidence>
<evidence type="ECO:0000259" key="19">
    <source>
        <dbReference type="PROSITE" id="PS52002"/>
    </source>
</evidence>
<feature type="region of interest" description="Disordered" evidence="18">
    <location>
        <begin position="243"/>
        <end position="267"/>
    </location>
</feature>
<evidence type="ECO:0000256" key="17">
    <source>
        <dbReference type="ARBA" id="ARBA00041062"/>
    </source>
</evidence>
<evidence type="ECO:0000256" key="13">
    <source>
        <dbReference type="ARBA" id="ARBA00023242"/>
    </source>
</evidence>
<feature type="compositionally biased region" description="Polar residues" evidence="18">
    <location>
        <begin position="352"/>
        <end position="377"/>
    </location>
</feature>
<dbReference type="GO" id="GO:0000398">
    <property type="term" value="P:mRNA splicing, via spliceosome"/>
    <property type="evidence" value="ECO:0007669"/>
    <property type="project" value="InterPro"/>
</dbReference>
<dbReference type="PANTHER" id="PTHR12132">
    <property type="entry name" value="DNA REPAIR AND RECOMBINATION PROTEIN RAD52, RAD59"/>
    <property type="match status" value="1"/>
</dbReference>
<evidence type="ECO:0000256" key="8">
    <source>
        <dbReference type="ARBA" id="ARBA00022763"/>
    </source>
</evidence>
<keyword evidence="8" id="KW-0227">DNA damage</keyword>
<dbReference type="OrthoDB" id="206565at2759"/>
<proteinExistence type="inferred from homology"/>
<dbReference type="RefSeq" id="XP_024713313.1">
    <property type="nucleotide sequence ID" value="XM_024858403.1"/>
</dbReference>
<accession>A0A2P7YPC7</accession>
<evidence type="ECO:0000256" key="9">
    <source>
        <dbReference type="ARBA" id="ARBA00022884"/>
    </source>
</evidence>
<dbReference type="GeneID" id="36566437"/>
<feature type="compositionally biased region" description="Low complexity" evidence="18">
    <location>
        <begin position="245"/>
        <end position="255"/>
    </location>
</feature>
<comment type="function">
    <text evidence="16">Involved in DNA double-strand break (DSB) repair and recombination. Promotes the annealing of complementary single-stranded DNA and by stimulation of the RAD51 recombinase.</text>
</comment>
<feature type="domain" description="Sm" evidence="19">
    <location>
        <begin position="14"/>
        <end position="89"/>
    </location>
</feature>
<dbReference type="Gene3D" id="2.30.30.100">
    <property type="match status" value="1"/>
</dbReference>
<comment type="similarity">
    <text evidence="4">Belongs to the snRNP Sm proteins family.</text>
</comment>
<dbReference type="InterPro" id="IPR041247">
    <property type="entry name" value="Rad52_fam"/>
</dbReference>
<reference evidence="20 21" key="1">
    <citation type="submission" date="2018-03" db="EMBL/GenBank/DDBJ databases">
        <title>Candida pseudohaemulonii genome assembly and annotation.</title>
        <authorList>
            <person name="Munoz J.F."/>
            <person name="Gade L.G."/>
            <person name="Chow N.A."/>
            <person name="Litvintseva A.P."/>
            <person name="Loparev V.N."/>
            <person name="Cuomo C.A."/>
        </authorList>
    </citation>
    <scope>NUCLEOTIDE SEQUENCE [LARGE SCALE GENOMIC DNA]</scope>
    <source>
        <strain evidence="20 21">B12108</strain>
    </source>
</reference>
<keyword evidence="14" id="KW-0687">Ribonucleoprotein</keyword>
<evidence type="ECO:0000256" key="12">
    <source>
        <dbReference type="ARBA" id="ARBA00023204"/>
    </source>
</evidence>
<dbReference type="EMBL" id="PYFQ01000007">
    <property type="protein sequence ID" value="PSK37803.1"/>
    <property type="molecule type" value="Genomic_DNA"/>
</dbReference>
<feature type="compositionally biased region" description="Polar residues" evidence="18">
    <location>
        <begin position="408"/>
        <end position="423"/>
    </location>
</feature>
<dbReference type="InterPro" id="IPR042525">
    <property type="entry name" value="Rad52_Rad59_Rad22_sf"/>
</dbReference>
<evidence type="ECO:0000256" key="15">
    <source>
        <dbReference type="ARBA" id="ARBA00030143"/>
    </source>
</evidence>
<dbReference type="InterPro" id="IPR047575">
    <property type="entry name" value="Sm"/>
</dbReference>
<evidence type="ECO:0000313" key="21">
    <source>
        <dbReference type="Proteomes" id="UP000241107"/>
    </source>
</evidence>
<keyword evidence="11" id="KW-0508">mRNA splicing</keyword>
<evidence type="ECO:0000313" key="20">
    <source>
        <dbReference type="EMBL" id="PSK37803.1"/>
    </source>
</evidence>
<keyword evidence="7" id="KW-0747">Spliceosome</keyword>
<keyword evidence="6" id="KW-0507">mRNA processing</keyword>
<comment type="subcellular location">
    <subcellularLocation>
        <location evidence="2">Cytoplasm</location>
    </subcellularLocation>
    <subcellularLocation>
        <location evidence="1">Nucleus</location>
    </subcellularLocation>
</comment>
<organism evidence="20 21">
    <name type="scientific">Candidozyma pseudohaemuli</name>
    <dbReference type="NCBI Taxonomy" id="418784"/>
    <lineage>
        <taxon>Eukaryota</taxon>
        <taxon>Fungi</taxon>
        <taxon>Dikarya</taxon>
        <taxon>Ascomycota</taxon>
        <taxon>Saccharomycotina</taxon>
        <taxon>Pichiomycetes</taxon>
        <taxon>Metschnikowiaceae</taxon>
        <taxon>Candidozyma</taxon>
    </lineage>
</organism>
<dbReference type="GO" id="GO:0006312">
    <property type="term" value="P:mitotic recombination"/>
    <property type="evidence" value="ECO:0007669"/>
    <property type="project" value="TreeGrafter"/>
</dbReference>
<comment type="similarity">
    <text evidence="3">Belongs to the RAD52 family.</text>
</comment>
<dbReference type="GO" id="GO:0045002">
    <property type="term" value="P:double-strand break repair via single-strand annealing"/>
    <property type="evidence" value="ECO:0007669"/>
    <property type="project" value="TreeGrafter"/>
</dbReference>
<evidence type="ECO:0000256" key="4">
    <source>
        <dbReference type="ARBA" id="ARBA00006850"/>
    </source>
</evidence>